<name>A0AAW2KM87_SESRA</name>
<proteinExistence type="predicted"/>
<evidence type="ECO:0000313" key="1">
    <source>
        <dbReference type="EMBL" id="KAL0307045.1"/>
    </source>
</evidence>
<dbReference type="AlphaFoldDB" id="A0AAW2KM87"/>
<comment type="caution">
    <text evidence="1">The sequence shown here is derived from an EMBL/GenBank/DDBJ whole genome shotgun (WGS) entry which is preliminary data.</text>
</comment>
<dbReference type="EMBL" id="JACGWJ010000028">
    <property type="protein sequence ID" value="KAL0307045.1"/>
    <property type="molecule type" value="Genomic_DNA"/>
</dbReference>
<organism evidence="1">
    <name type="scientific">Sesamum radiatum</name>
    <name type="common">Black benniseed</name>
    <dbReference type="NCBI Taxonomy" id="300843"/>
    <lineage>
        <taxon>Eukaryota</taxon>
        <taxon>Viridiplantae</taxon>
        <taxon>Streptophyta</taxon>
        <taxon>Embryophyta</taxon>
        <taxon>Tracheophyta</taxon>
        <taxon>Spermatophyta</taxon>
        <taxon>Magnoliopsida</taxon>
        <taxon>eudicotyledons</taxon>
        <taxon>Gunneridae</taxon>
        <taxon>Pentapetalae</taxon>
        <taxon>asterids</taxon>
        <taxon>lamiids</taxon>
        <taxon>Lamiales</taxon>
        <taxon>Pedaliaceae</taxon>
        <taxon>Sesamum</taxon>
    </lineage>
</organism>
<protein>
    <submittedName>
        <fullName evidence="1">Uncharacterized protein</fullName>
    </submittedName>
</protein>
<gene>
    <name evidence="1" type="ORF">Sradi_6121800</name>
</gene>
<accession>A0AAW2KM87</accession>
<sequence>MSAGNGFSCSQDHTFDVCPEKAGNRIGGLHKPPLPGSPFRRRKVMKSICCDAELGICSGEREFGTVEVLRQTSDSSDCEETLEATLYRVF</sequence>
<reference evidence="1" key="1">
    <citation type="submission" date="2020-06" db="EMBL/GenBank/DDBJ databases">
        <authorList>
            <person name="Li T."/>
            <person name="Hu X."/>
            <person name="Zhang T."/>
            <person name="Song X."/>
            <person name="Zhang H."/>
            <person name="Dai N."/>
            <person name="Sheng W."/>
            <person name="Hou X."/>
            <person name="Wei L."/>
        </authorList>
    </citation>
    <scope>NUCLEOTIDE SEQUENCE</scope>
    <source>
        <strain evidence="1">G02</strain>
        <tissue evidence="1">Leaf</tissue>
    </source>
</reference>
<reference evidence="1" key="2">
    <citation type="journal article" date="2024" name="Plant">
        <title>Genomic evolution and insights into agronomic trait innovations of Sesamum species.</title>
        <authorList>
            <person name="Miao H."/>
            <person name="Wang L."/>
            <person name="Qu L."/>
            <person name="Liu H."/>
            <person name="Sun Y."/>
            <person name="Le M."/>
            <person name="Wang Q."/>
            <person name="Wei S."/>
            <person name="Zheng Y."/>
            <person name="Lin W."/>
            <person name="Duan Y."/>
            <person name="Cao H."/>
            <person name="Xiong S."/>
            <person name="Wang X."/>
            <person name="Wei L."/>
            <person name="Li C."/>
            <person name="Ma Q."/>
            <person name="Ju M."/>
            <person name="Zhao R."/>
            <person name="Li G."/>
            <person name="Mu C."/>
            <person name="Tian Q."/>
            <person name="Mei H."/>
            <person name="Zhang T."/>
            <person name="Gao T."/>
            <person name="Zhang H."/>
        </authorList>
    </citation>
    <scope>NUCLEOTIDE SEQUENCE</scope>
    <source>
        <strain evidence="1">G02</strain>
    </source>
</reference>